<feature type="region of interest" description="Disordered" evidence="1">
    <location>
        <begin position="1"/>
        <end position="22"/>
    </location>
</feature>
<dbReference type="InParanoid" id="A0A2G5DIY9"/>
<gene>
    <name evidence="2" type="ORF">AQUCO_01900076v1</name>
</gene>
<accession>A0A2G5DIY9</accession>
<sequence>MAEINETKSISSIQDEQKPNQNPFISLLHNLQLNFPQFNNKQNNNNNKVVSTQVVTTKEKVETENQKPDFVRIPDCKKDFPALTLEGDESQEQANFAC</sequence>
<organism evidence="2 3">
    <name type="scientific">Aquilegia coerulea</name>
    <name type="common">Rocky mountain columbine</name>
    <dbReference type="NCBI Taxonomy" id="218851"/>
    <lineage>
        <taxon>Eukaryota</taxon>
        <taxon>Viridiplantae</taxon>
        <taxon>Streptophyta</taxon>
        <taxon>Embryophyta</taxon>
        <taxon>Tracheophyta</taxon>
        <taxon>Spermatophyta</taxon>
        <taxon>Magnoliopsida</taxon>
        <taxon>Ranunculales</taxon>
        <taxon>Ranunculaceae</taxon>
        <taxon>Thalictroideae</taxon>
        <taxon>Aquilegia</taxon>
    </lineage>
</organism>
<name>A0A2G5DIY9_AQUCA</name>
<proteinExistence type="predicted"/>
<feature type="compositionally biased region" description="Polar residues" evidence="1">
    <location>
        <begin position="7"/>
        <end position="22"/>
    </location>
</feature>
<dbReference type="EMBL" id="KZ305036">
    <property type="protein sequence ID" value="PIA43432.1"/>
    <property type="molecule type" value="Genomic_DNA"/>
</dbReference>
<protein>
    <submittedName>
        <fullName evidence="2">Uncharacterized protein</fullName>
    </submittedName>
</protein>
<dbReference type="AlphaFoldDB" id="A0A2G5DIY9"/>
<reference evidence="2 3" key="1">
    <citation type="submission" date="2017-09" db="EMBL/GenBank/DDBJ databases">
        <title>WGS assembly of Aquilegia coerulea Goldsmith.</title>
        <authorList>
            <person name="Hodges S."/>
            <person name="Kramer E."/>
            <person name="Nordborg M."/>
            <person name="Tomkins J."/>
            <person name="Borevitz J."/>
            <person name="Derieg N."/>
            <person name="Yan J."/>
            <person name="Mihaltcheva S."/>
            <person name="Hayes R.D."/>
            <person name="Rokhsar D."/>
        </authorList>
    </citation>
    <scope>NUCLEOTIDE SEQUENCE [LARGE SCALE GENOMIC DNA]</scope>
    <source>
        <strain evidence="3">cv. Goldsmith</strain>
    </source>
</reference>
<evidence type="ECO:0000313" key="2">
    <source>
        <dbReference type="EMBL" id="PIA43432.1"/>
    </source>
</evidence>
<evidence type="ECO:0000313" key="3">
    <source>
        <dbReference type="Proteomes" id="UP000230069"/>
    </source>
</evidence>
<dbReference type="Proteomes" id="UP000230069">
    <property type="component" value="Unassembled WGS sequence"/>
</dbReference>
<evidence type="ECO:0000256" key="1">
    <source>
        <dbReference type="SAM" id="MobiDB-lite"/>
    </source>
</evidence>
<keyword evidence="3" id="KW-1185">Reference proteome</keyword>